<dbReference type="Proteomes" id="UP000234545">
    <property type="component" value="Unassembled WGS sequence"/>
</dbReference>
<feature type="transmembrane region" description="Helical" evidence="7">
    <location>
        <begin position="45"/>
        <end position="66"/>
    </location>
</feature>
<feature type="transmembrane region" description="Helical" evidence="7">
    <location>
        <begin position="150"/>
        <end position="174"/>
    </location>
</feature>
<dbReference type="InterPro" id="IPR050833">
    <property type="entry name" value="Poly_Biosynth_Transport"/>
</dbReference>
<evidence type="ECO:0000256" key="4">
    <source>
        <dbReference type="ARBA" id="ARBA00022989"/>
    </source>
</evidence>
<dbReference type="PANTHER" id="PTHR30250">
    <property type="entry name" value="PST FAMILY PREDICTED COLANIC ACID TRANSPORTER"/>
    <property type="match status" value="1"/>
</dbReference>
<evidence type="ECO:0000313" key="8">
    <source>
        <dbReference type="EMBL" id="PKY67040.1"/>
    </source>
</evidence>
<comment type="caution">
    <text evidence="8">The sequence shown here is derived from an EMBL/GenBank/DDBJ whole genome shotgun (WGS) entry which is preliminary data.</text>
</comment>
<feature type="transmembrane region" description="Helical" evidence="7">
    <location>
        <begin position="422"/>
        <end position="445"/>
    </location>
</feature>
<evidence type="ECO:0000256" key="6">
    <source>
        <dbReference type="SAM" id="MobiDB-lite"/>
    </source>
</evidence>
<evidence type="ECO:0000256" key="2">
    <source>
        <dbReference type="ARBA" id="ARBA00022475"/>
    </source>
</evidence>
<feature type="transmembrane region" description="Helical" evidence="7">
    <location>
        <begin position="257"/>
        <end position="281"/>
    </location>
</feature>
<keyword evidence="4 7" id="KW-1133">Transmembrane helix</keyword>
<dbReference type="Pfam" id="PF13440">
    <property type="entry name" value="Polysacc_synt_3"/>
    <property type="match status" value="1"/>
</dbReference>
<gene>
    <name evidence="8" type="ORF">CYJ25_02040</name>
</gene>
<comment type="subcellular location">
    <subcellularLocation>
        <location evidence="1">Cell membrane</location>
        <topology evidence="1">Multi-pass membrane protein</topology>
    </subcellularLocation>
</comment>
<reference evidence="8 9" key="1">
    <citation type="submission" date="2017-12" db="EMBL/GenBank/DDBJ databases">
        <title>Phylogenetic diversity of female urinary microbiome.</title>
        <authorList>
            <person name="Thomas-White K."/>
            <person name="Wolfe A.J."/>
        </authorList>
    </citation>
    <scope>NUCLEOTIDE SEQUENCE [LARGE SCALE GENOMIC DNA]</scope>
    <source>
        <strain evidence="8 9">UMB0250</strain>
    </source>
</reference>
<dbReference type="EMBL" id="PKKJ01000001">
    <property type="protein sequence ID" value="PKY67040.1"/>
    <property type="molecule type" value="Genomic_DNA"/>
</dbReference>
<evidence type="ECO:0000313" key="9">
    <source>
        <dbReference type="Proteomes" id="UP000234545"/>
    </source>
</evidence>
<dbReference type="GO" id="GO:0005886">
    <property type="term" value="C:plasma membrane"/>
    <property type="evidence" value="ECO:0007669"/>
    <property type="project" value="UniProtKB-SubCell"/>
</dbReference>
<feature type="transmembrane region" description="Helical" evidence="7">
    <location>
        <begin position="396"/>
        <end position="416"/>
    </location>
</feature>
<evidence type="ECO:0000256" key="5">
    <source>
        <dbReference type="ARBA" id="ARBA00023136"/>
    </source>
</evidence>
<name>A0A2I1I7E3_9ACTO</name>
<feature type="region of interest" description="Disordered" evidence="6">
    <location>
        <begin position="453"/>
        <end position="480"/>
    </location>
</feature>
<accession>A0A2I1I7E3</accession>
<sequence length="480" mass="51740">MVSVVVSPFKCAALSPDTPSRHRNGTIARMGPSILRRMRAEHPQLAHISTLLTGTVIAQLIVLVTTPIIGRLYTPEDIGSFAAFLAVPQIVAGVSAGRYDMAIVLPARDNEARRLVRVSLTLTSIVSALTSVLCWIFARPISRALNHEELAGILGWSGIVVMCLSVTSVMNYWLTRLERFSAISSNRVLNSAGIELSRIGAPFAGLSPLMGQIFSQFFGQILSTSALLYRGRSSLVAPETGGRTTKQLLRRYRRMPLLNAPNVLVDAVRVNGIVLLIGVWYSADPQGQFAKAWLLMQAPVALITSAVSQVTYRSLAAAPRGTMLTTVLRSIRLSFFASIGPFVLLALIAPSLFPWYLGFGWEQSGLIAQALIPWLLLNVVTSPISTVFVVTDRQGLMLAFACMYAATPLGIIHIMGGAGFSIVTTLWVVSIVQALLLAGLIALTVRVGRVWDKSDDPESCPITPSTSGVAPMTVEQADTE</sequence>
<feature type="transmembrane region" description="Helical" evidence="7">
    <location>
        <begin position="293"/>
        <end position="312"/>
    </location>
</feature>
<dbReference type="OrthoDB" id="3831435at2"/>
<evidence type="ECO:0000256" key="7">
    <source>
        <dbReference type="SAM" id="Phobius"/>
    </source>
</evidence>
<feature type="transmembrane region" description="Helical" evidence="7">
    <location>
        <begin position="78"/>
        <end position="97"/>
    </location>
</feature>
<proteinExistence type="predicted"/>
<keyword evidence="5 7" id="KW-0472">Membrane</keyword>
<protein>
    <recommendedName>
        <fullName evidence="10">Polysaccharide biosynthesis protein</fullName>
    </recommendedName>
</protein>
<evidence type="ECO:0000256" key="3">
    <source>
        <dbReference type="ARBA" id="ARBA00022692"/>
    </source>
</evidence>
<evidence type="ECO:0008006" key="10">
    <source>
        <dbReference type="Google" id="ProtNLM"/>
    </source>
</evidence>
<feature type="transmembrane region" description="Helical" evidence="7">
    <location>
        <begin position="118"/>
        <end position="138"/>
    </location>
</feature>
<keyword evidence="3 7" id="KW-0812">Transmembrane</keyword>
<keyword evidence="2" id="KW-1003">Cell membrane</keyword>
<evidence type="ECO:0000256" key="1">
    <source>
        <dbReference type="ARBA" id="ARBA00004651"/>
    </source>
</evidence>
<organism evidence="8 9">
    <name type="scientific">Schaalia turicensis</name>
    <dbReference type="NCBI Taxonomy" id="131111"/>
    <lineage>
        <taxon>Bacteria</taxon>
        <taxon>Bacillati</taxon>
        <taxon>Actinomycetota</taxon>
        <taxon>Actinomycetes</taxon>
        <taxon>Actinomycetales</taxon>
        <taxon>Actinomycetaceae</taxon>
        <taxon>Schaalia</taxon>
    </lineage>
</organism>
<feature type="transmembrane region" description="Helical" evidence="7">
    <location>
        <begin position="367"/>
        <end position="389"/>
    </location>
</feature>
<dbReference type="PANTHER" id="PTHR30250:SF11">
    <property type="entry name" value="O-ANTIGEN TRANSPORTER-RELATED"/>
    <property type="match status" value="1"/>
</dbReference>
<dbReference type="AlphaFoldDB" id="A0A2I1I7E3"/>
<feature type="transmembrane region" description="Helical" evidence="7">
    <location>
        <begin position="333"/>
        <end position="355"/>
    </location>
</feature>